<evidence type="ECO:0000313" key="3">
    <source>
        <dbReference type="Proteomes" id="UP000244093"/>
    </source>
</evidence>
<evidence type="ECO:0008006" key="4">
    <source>
        <dbReference type="Google" id="ProtNLM"/>
    </source>
</evidence>
<keyword evidence="1" id="KW-0812">Transmembrane</keyword>
<gene>
    <name evidence="2" type="ORF">B7O98_00240</name>
</gene>
<organism evidence="2 3">
    <name type="scientific">Zestosphaera tikiterensis</name>
    <dbReference type="NCBI Taxonomy" id="1973259"/>
    <lineage>
        <taxon>Archaea</taxon>
        <taxon>Thermoproteota</taxon>
        <taxon>Thermoprotei</taxon>
        <taxon>Desulfurococcales</taxon>
        <taxon>Desulfurococcaceae</taxon>
        <taxon>Zestosphaera</taxon>
    </lineage>
</organism>
<dbReference type="AlphaFoldDB" id="A0A2R7Y8M2"/>
<feature type="transmembrane region" description="Helical" evidence="1">
    <location>
        <begin position="12"/>
        <end position="33"/>
    </location>
</feature>
<accession>A0A2R7Y8M2</accession>
<dbReference type="Proteomes" id="UP000244093">
    <property type="component" value="Unassembled WGS sequence"/>
</dbReference>
<reference evidence="2" key="2">
    <citation type="journal article" date="2018" name="Syst. Appl. Microbiol.">
        <title>A new symbiotic nanoarchaeote (Candidatus Nanoclepta minutus) and its host (Zestosphaera tikiterensis gen. nov., sp. nov.) from a New Zealand hot spring.</title>
        <authorList>
            <person name="St John E."/>
            <person name="Liu Y."/>
            <person name="Podar M."/>
            <person name="Stott M.B."/>
            <person name="Meneghin J."/>
            <person name="Chen Z."/>
            <person name="Lagutin K."/>
            <person name="Mitchell K."/>
            <person name="Reysenbach A.L."/>
        </authorList>
    </citation>
    <scope>NUCLEOTIDE SEQUENCE [LARGE SCALE GENOMIC DNA]</scope>
    <source>
        <strain evidence="2">NZ3</strain>
    </source>
</reference>
<evidence type="ECO:0000256" key="1">
    <source>
        <dbReference type="SAM" id="Phobius"/>
    </source>
</evidence>
<keyword evidence="1" id="KW-1133">Transmembrane helix</keyword>
<evidence type="ECO:0000313" key="2">
    <source>
        <dbReference type="EMBL" id="PUA33888.1"/>
    </source>
</evidence>
<sequence>MMSMFLDPLTATLILSGVLAFTALITWFIYSVVKSNPTNVSEEFKEPYLAGEPTSTLSRIDAPSNTLFWGFIYGLSRKLYHYLRERMHSGILNEWGEYMSVYLGLLSLIGLLFTALILLRGG</sequence>
<comment type="caution">
    <text evidence="2">The sequence shown here is derived from an EMBL/GenBank/DDBJ whole genome shotgun (WGS) entry which is preliminary data.</text>
</comment>
<name>A0A2R7Y8M2_9CREN</name>
<feature type="transmembrane region" description="Helical" evidence="1">
    <location>
        <begin position="99"/>
        <end position="119"/>
    </location>
</feature>
<dbReference type="EMBL" id="NBVN01000001">
    <property type="protein sequence ID" value="PUA33888.1"/>
    <property type="molecule type" value="Genomic_DNA"/>
</dbReference>
<protein>
    <recommendedName>
        <fullName evidence="4">Hydrogenase</fullName>
    </recommendedName>
</protein>
<keyword evidence="1" id="KW-0472">Membrane</keyword>
<proteinExistence type="predicted"/>
<reference evidence="2" key="1">
    <citation type="submission" date="2017-04" db="EMBL/GenBank/DDBJ databases">
        <authorList>
            <person name="Afonso C.L."/>
            <person name="Miller P.J."/>
            <person name="Scott M.A."/>
            <person name="Spackman E."/>
            <person name="Goraichik I."/>
            <person name="Dimitrov K.M."/>
            <person name="Suarez D.L."/>
            <person name="Swayne D.E."/>
        </authorList>
    </citation>
    <scope>NUCLEOTIDE SEQUENCE</scope>
    <source>
        <strain evidence="2">NZ3</strain>
    </source>
</reference>